<keyword evidence="2" id="KW-1185">Reference proteome</keyword>
<name>A0A6L5XM66_9BACT</name>
<dbReference type="AlphaFoldDB" id="A0A6L5XM66"/>
<dbReference type="EMBL" id="VUMH01000008">
    <property type="protein sequence ID" value="MSS28225.1"/>
    <property type="molecule type" value="Genomic_DNA"/>
</dbReference>
<dbReference type="InterPro" id="IPR038140">
    <property type="entry name" value="DotD_sf"/>
</dbReference>
<proteinExistence type="predicted"/>
<gene>
    <name evidence="1" type="ORF">FYJ44_09300</name>
</gene>
<dbReference type="Proteomes" id="UP000477488">
    <property type="component" value="Unassembled WGS sequence"/>
</dbReference>
<protein>
    <submittedName>
        <fullName evidence="1">DotD/TraH family lipoprotein</fullName>
    </submittedName>
</protein>
<evidence type="ECO:0000313" key="2">
    <source>
        <dbReference type="Proteomes" id="UP000477488"/>
    </source>
</evidence>
<dbReference type="Pfam" id="PF16816">
    <property type="entry name" value="DotD"/>
    <property type="match status" value="1"/>
</dbReference>
<organism evidence="1 2">
    <name type="scientific">Desulfovibrio porci</name>
    <dbReference type="NCBI Taxonomy" id="2605782"/>
    <lineage>
        <taxon>Bacteria</taxon>
        <taxon>Pseudomonadati</taxon>
        <taxon>Thermodesulfobacteriota</taxon>
        <taxon>Desulfovibrionia</taxon>
        <taxon>Desulfovibrionales</taxon>
        <taxon>Desulfovibrionaceae</taxon>
        <taxon>Desulfovibrio</taxon>
    </lineage>
</organism>
<keyword evidence="1" id="KW-0449">Lipoprotein</keyword>
<dbReference type="Gene3D" id="3.55.50.60">
    <property type="entry name" value="DotD protein"/>
    <property type="match status" value="1"/>
</dbReference>
<comment type="caution">
    <text evidence="1">The sequence shown here is derived from an EMBL/GenBank/DDBJ whole genome shotgun (WGS) entry which is preliminary data.</text>
</comment>
<evidence type="ECO:0000313" key="1">
    <source>
        <dbReference type="EMBL" id="MSS28225.1"/>
    </source>
</evidence>
<accession>A0A6L5XM66</accession>
<dbReference type="InterPro" id="IPR031817">
    <property type="entry name" value="DotD"/>
</dbReference>
<reference evidence="1 2" key="1">
    <citation type="submission" date="2019-09" db="EMBL/GenBank/DDBJ databases">
        <title>In-depth cultivation of the pig gut microbiome towards novel bacterial diversity and tailored functional studies.</title>
        <authorList>
            <person name="Wylensek D."/>
            <person name="Hitch T.C.A."/>
            <person name="Clavel T."/>
        </authorList>
    </citation>
    <scope>NUCLEOTIDE SEQUENCE [LARGE SCALE GENOMIC DNA]</scope>
    <source>
        <strain evidence="1 2">PG-178-WT-4</strain>
    </source>
</reference>
<sequence length="224" mass="23509">MVAQSAFLSVPGLHRAALSARHGHNALAHFHFASPSLYAAVPLAVAFPQTPVAGGGVSPLTLNIRSTFVFSRTVLIVSCLALAACAEKTAPPVPHEVDFVSATLGQAAEQAHGELAMLARLRGQGLQPLLPPADPSLNLPVSLAWTGEASGALKEICLQLGYRYKEAGSPSAQALTVVVRGLNRPAHELLEDIAWQIQPQAVVRVDPVNRVLTLARTSGTEGRS</sequence>